<name>A0A926EKB6_9FIRM</name>
<sequence>MGVATTIACLPYGEEGEDRRSSRNFGVNQLPNEGHLKWRVISKMGDTDICFDVKQKGPNNTNITRYEGIKDGVITEYEALRNLYIANPRNATGHFLVRVESCE</sequence>
<evidence type="ECO:0000313" key="1">
    <source>
        <dbReference type="EMBL" id="MBC8580615.1"/>
    </source>
</evidence>
<organism evidence="1 2">
    <name type="scientific">Zhenhengia yiwuensis</name>
    <dbReference type="NCBI Taxonomy" id="2763666"/>
    <lineage>
        <taxon>Bacteria</taxon>
        <taxon>Bacillati</taxon>
        <taxon>Bacillota</taxon>
        <taxon>Clostridia</taxon>
        <taxon>Lachnospirales</taxon>
        <taxon>Lachnospiraceae</taxon>
        <taxon>Zhenhengia</taxon>
    </lineage>
</organism>
<protein>
    <submittedName>
        <fullName evidence="1">DeoR family transcriptional regulator</fullName>
    </submittedName>
</protein>
<comment type="caution">
    <text evidence="1">The sequence shown here is derived from an EMBL/GenBank/DDBJ whole genome shotgun (WGS) entry which is preliminary data.</text>
</comment>
<evidence type="ECO:0000313" key="2">
    <source>
        <dbReference type="Proteomes" id="UP000655830"/>
    </source>
</evidence>
<dbReference type="Proteomes" id="UP000655830">
    <property type="component" value="Unassembled WGS sequence"/>
</dbReference>
<accession>A0A926EKB6</accession>
<reference evidence="1" key="1">
    <citation type="submission" date="2020-08" db="EMBL/GenBank/DDBJ databases">
        <title>Genome public.</title>
        <authorList>
            <person name="Liu C."/>
            <person name="Sun Q."/>
        </authorList>
    </citation>
    <scope>NUCLEOTIDE SEQUENCE</scope>
    <source>
        <strain evidence="1">NSJ-12</strain>
    </source>
</reference>
<keyword evidence="2" id="KW-1185">Reference proteome</keyword>
<dbReference type="RefSeq" id="WP_249333347.1">
    <property type="nucleotide sequence ID" value="NZ_JACRSY010000024.1"/>
</dbReference>
<dbReference type="EMBL" id="JACRSY010000024">
    <property type="protein sequence ID" value="MBC8580615.1"/>
    <property type="molecule type" value="Genomic_DNA"/>
</dbReference>
<gene>
    <name evidence="1" type="ORF">H8718_13915</name>
</gene>
<dbReference type="AlphaFoldDB" id="A0A926EKB6"/>
<proteinExistence type="predicted"/>